<protein>
    <submittedName>
        <fullName evidence="1">Uncharacterized protein</fullName>
    </submittedName>
</protein>
<sequence>MEGSVEHEYKNQDPNLNVSGISVSTKLSLVFVSCDHSEAVAIVVYSLSEDHALFTFHVAADSYFLKIGLNDVNRVFTVAMVGEVGEYSKTSLFTFSHLKEELSSRLNRDDWDNLRSYFSLPPGQVSTITGSQSYSENTLLLLEERGYIHPSNVDRLSDAFADLSLQHAYLVTQTFKNLGAQENEYGRFLASLATHLTLEIQEKLWAYFQFTEENMKSVFSNQSPALSFLLTLDDMGKIHPADVSNLRTPLRSTTFYRL</sequence>
<evidence type="ECO:0000313" key="1">
    <source>
        <dbReference type="EMBL" id="PIK46430.1"/>
    </source>
</evidence>
<dbReference type="AlphaFoldDB" id="A0A2G8KEN5"/>
<evidence type="ECO:0000313" key="2">
    <source>
        <dbReference type="Proteomes" id="UP000230750"/>
    </source>
</evidence>
<name>A0A2G8KEN5_STIJA</name>
<dbReference type="EMBL" id="MRZV01000645">
    <property type="protein sequence ID" value="PIK46430.1"/>
    <property type="molecule type" value="Genomic_DNA"/>
</dbReference>
<dbReference type="Proteomes" id="UP000230750">
    <property type="component" value="Unassembled WGS sequence"/>
</dbReference>
<reference evidence="1 2" key="1">
    <citation type="journal article" date="2017" name="PLoS Biol.">
        <title>The sea cucumber genome provides insights into morphological evolution and visceral regeneration.</title>
        <authorList>
            <person name="Zhang X."/>
            <person name="Sun L."/>
            <person name="Yuan J."/>
            <person name="Sun Y."/>
            <person name="Gao Y."/>
            <person name="Zhang L."/>
            <person name="Li S."/>
            <person name="Dai H."/>
            <person name="Hamel J.F."/>
            <person name="Liu C."/>
            <person name="Yu Y."/>
            <person name="Liu S."/>
            <person name="Lin W."/>
            <person name="Guo K."/>
            <person name="Jin S."/>
            <person name="Xu P."/>
            <person name="Storey K.B."/>
            <person name="Huan P."/>
            <person name="Zhang T."/>
            <person name="Zhou Y."/>
            <person name="Zhang J."/>
            <person name="Lin C."/>
            <person name="Li X."/>
            <person name="Xing L."/>
            <person name="Huo D."/>
            <person name="Sun M."/>
            <person name="Wang L."/>
            <person name="Mercier A."/>
            <person name="Li F."/>
            <person name="Yang H."/>
            <person name="Xiang J."/>
        </authorList>
    </citation>
    <scope>NUCLEOTIDE SEQUENCE [LARGE SCALE GENOMIC DNA]</scope>
    <source>
        <strain evidence="1">Shaxun</strain>
        <tissue evidence="1">Muscle</tissue>
    </source>
</reference>
<gene>
    <name evidence="1" type="ORF">BSL78_16716</name>
</gene>
<comment type="caution">
    <text evidence="1">The sequence shown here is derived from an EMBL/GenBank/DDBJ whole genome shotgun (WGS) entry which is preliminary data.</text>
</comment>
<proteinExistence type="predicted"/>
<keyword evidence="2" id="KW-1185">Reference proteome</keyword>
<organism evidence="1 2">
    <name type="scientific">Stichopus japonicus</name>
    <name type="common">Sea cucumber</name>
    <dbReference type="NCBI Taxonomy" id="307972"/>
    <lineage>
        <taxon>Eukaryota</taxon>
        <taxon>Metazoa</taxon>
        <taxon>Echinodermata</taxon>
        <taxon>Eleutherozoa</taxon>
        <taxon>Echinozoa</taxon>
        <taxon>Holothuroidea</taxon>
        <taxon>Aspidochirotacea</taxon>
        <taxon>Aspidochirotida</taxon>
        <taxon>Stichopodidae</taxon>
        <taxon>Apostichopus</taxon>
    </lineage>
</organism>
<accession>A0A2G8KEN5</accession>